<keyword evidence="1" id="KW-0648">Protein biosynthesis</keyword>
<accession>A0ACA9YG56</accession>
<organism evidence="1 2">
    <name type="scientific">[Candida] jaroonii</name>
    <dbReference type="NCBI Taxonomy" id="467808"/>
    <lineage>
        <taxon>Eukaryota</taxon>
        <taxon>Fungi</taxon>
        <taxon>Dikarya</taxon>
        <taxon>Ascomycota</taxon>
        <taxon>Saccharomycotina</taxon>
        <taxon>Pichiomycetes</taxon>
        <taxon>Debaryomycetaceae</taxon>
        <taxon>Yamadazyma</taxon>
    </lineage>
</organism>
<keyword evidence="1" id="KW-0396">Initiation factor</keyword>
<comment type="caution">
    <text evidence="1">The sequence shown here is derived from an EMBL/GenBank/DDBJ whole genome shotgun (WGS) entry which is preliminary data.</text>
</comment>
<proteinExistence type="predicted"/>
<reference evidence="1" key="1">
    <citation type="submission" date="2022-06" db="EMBL/GenBank/DDBJ databases">
        <authorList>
            <person name="Legras J.-L."/>
            <person name="Devillers H."/>
            <person name="Grondin C."/>
        </authorList>
    </citation>
    <scope>NUCLEOTIDE SEQUENCE</scope>
    <source>
        <strain evidence="1">CLIB 1444</strain>
    </source>
</reference>
<gene>
    <name evidence="1" type="ORF">CLIB1444_24S00100</name>
</gene>
<name>A0ACA9YG56_9ASCO</name>
<dbReference type="Proteomes" id="UP001152531">
    <property type="component" value="Unassembled WGS sequence"/>
</dbReference>
<evidence type="ECO:0000313" key="2">
    <source>
        <dbReference type="Proteomes" id="UP001152531"/>
    </source>
</evidence>
<protein>
    <submittedName>
        <fullName evidence="1">Eukaryotic translation initiation factor 3 subunit H</fullName>
    </submittedName>
</protein>
<keyword evidence="2" id="KW-1185">Reference proteome</keyword>
<dbReference type="EMBL" id="CALSDN010000024">
    <property type="protein sequence ID" value="CAH6723946.1"/>
    <property type="molecule type" value="Genomic_DNA"/>
</dbReference>
<evidence type="ECO:0000313" key="1">
    <source>
        <dbReference type="EMBL" id="CAH6723946.1"/>
    </source>
</evidence>
<sequence>MKKYQEPTAKSIDIEASVLLSLIRNTSENYPAIFSGALFGFEDDNGSVDISHVCPYPYPDQYEGGSLKSRSGLKFQNEFADSLKSLGYGVEFQGWFQSTISGNYITNHLVESLIQQQFINKNSFILIHNMASIGKEVDLKAIRLTENFIKTYIDNKWKSKDLELNKLSFLNIFEEIPININNQYLIDLYLSENLPQLNQSKLNEFDNLNLLSNQNVTSKLLESLSIQVDNYNFDQNNFNYYQRQYSKENTKINQWKNNRKLENLERSKRGESELDVNEWQSLYKLPVEPSRYNNMLYSNAIDNLADDLLKKCDEELIKSFAVEGKVTE</sequence>